<accession>A0A1H4M4X5</accession>
<keyword evidence="2" id="KW-1185">Reference proteome</keyword>
<proteinExistence type="predicted"/>
<protein>
    <submittedName>
        <fullName evidence="1">Uncharacterized protein</fullName>
    </submittedName>
</protein>
<evidence type="ECO:0000313" key="2">
    <source>
        <dbReference type="Proteomes" id="UP000183750"/>
    </source>
</evidence>
<dbReference type="AlphaFoldDB" id="A0A1H4M4X5"/>
<evidence type="ECO:0000313" key="1">
    <source>
        <dbReference type="EMBL" id="SEB77565.1"/>
    </source>
</evidence>
<dbReference type="EMBL" id="FNSQ01000005">
    <property type="protein sequence ID" value="SEB77565.1"/>
    <property type="molecule type" value="Genomic_DNA"/>
</dbReference>
<reference evidence="2" key="1">
    <citation type="submission" date="2016-10" db="EMBL/GenBank/DDBJ databases">
        <authorList>
            <person name="Varghese N."/>
            <person name="Submissions S."/>
        </authorList>
    </citation>
    <scope>NUCLEOTIDE SEQUENCE [LARGE SCALE GENOMIC DNA]</scope>
    <source>
        <strain evidence="2">DSM 16089</strain>
    </source>
</reference>
<sequence>MKHIVTSIGTFRTGDLLAEAVGRYALALAHAYDSAVVDVPYLSAGGTLRRAELRVGWLVDIGIVTADGDEEEVVDPDALRILVDCCDELERDRWPQLPPEQSWAYWETVL</sequence>
<organism evidence="1 2">
    <name type="scientific">Microbacterium hydrocarbonoxydans</name>
    <dbReference type="NCBI Taxonomy" id="273678"/>
    <lineage>
        <taxon>Bacteria</taxon>
        <taxon>Bacillati</taxon>
        <taxon>Actinomycetota</taxon>
        <taxon>Actinomycetes</taxon>
        <taxon>Micrococcales</taxon>
        <taxon>Microbacteriaceae</taxon>
        <taxon>Microbacterium</taxon>
    </lineage>
</organism>
<name>A0A1H4M4X5_9MICO</name>
<gene>
    <name evidence="1" type="ORF">SAMN04489807_2008</name>
</gene>
<dbReference type="Proteomes" id="UP000183750">
    <property type="component" value="Unassembled WGS sequence"/>
</dbReference>